<sequence>MKHSSKGKVTTMLLGITAAFMLSACSGDQATESSPVKEPIQPPAVEQPVETPPAAEEQPEANSAFTAPLTGQGLEQPSDRRPLAVMMNNAPAARPQSGLSQADLVYEVLAEGGITRLIAIYQSQTGIEKIGPVRSIRPYLIDIGESYDGVLVHAGGSPEAYTIIQRQKKQDLDEIGSAGAYFWRTTDRKAPHNLYTSEEKLREAVLKHSYPQESEVPEYDFLDAAAPADDAEGEPAIRVDLTFLLGSYNVGYTYDEETGTYKRSINNQPHIDKNNNAVLEAANVVVLSAEHKVLDEVGRLAVNLEQGGEAMLFRKGKVIKGEWSRKQGDVIRFLKDGKEVPFYPGTTYFNIVPSSPSFASHVTISNP</sequence>
<dbReference type="EMBL" id="CP040396">
    <property type="protein sequence ID" value="QCT01451.1"/>
    <property type="molecule type" value="Genomic_DNA"/>
</dbReference>
<feature type="compositionally biased region" description="Low complexity" evidence="1">
    <location>
        <begin position="43"/>
        <end position="56"/>
    </location>
</feature>
<feature type="signal peptide" evidence="2">
    <location>
        <begin position="1"/>
        <end position="30"/>
    </location>
</feature>
<evidence type="ECO:0000259" key="3">
    <source>
        <dbReference type="Pfam" id="PF11258"/>
    </source>
</evidence>
<feature type="region of interest" description="Disordered" evidence="1">
    <location>
        <begin position="29"/>
        <end position="61"/>
    </location>
</feature>
<dbReference type="OrthoDB" id="9779102at2"/>
<gene>
    <name evidence="5" type="ORF">E6C60_0730</name>
</gene>
<dbReference type="Gene3D" id="3.50.90.10">
    <property type="entry name" value="YerB-like"/>
    <property type="match status" value="1"/>
</dbReference>
<dbReference type="AlphaFoldDB" id="A0A4P8XJC0"/>
<feature type="domain" description="DUF3048" evidence="4">
    <location>
        <begin position="241"/>
        <end position="348"/>
    </location>
</feature>
<evidence type="ECO:0008006" key="7">
    <source>
        <dbReference type="Google" id="ProtNLM"/>
    </source>
</evidence>
<dbReference type="SUPFAM" id="SSF159774">
    <property type="entry name" value="YerB-like"/>
    <property type="match status" value="1"/>
</dbReference>
<organism evidence="5 6">
    <name type="scientific">Paenibacillus algicola</name>
    <dbReference type="NCBI Taxonomy" id="2565926"/>
    <lineage>
        <taxon>Bacteria</taxon>
        <taxon>Bacillati</taxon>
        <taxon>Bacillota</taxon>
        <taxon>Bacilli</taxon>
        <taxon>Bacillales</taxon>
        <taxon>Paenibacillaceae</taxon>
        <taxon>Paenibacillus</taxon>
    </lineage>
</organism>
<dbReference type="Pfam" id="PF17479">
    <property type="entry name" value="DUF3048_C"/>
    <property type="match status" value="1"/>
</dbReference>
<evidence type="ECO:0000256" key="2">
    <source>
        <dbReference type="SAM" id="SignalP"/>
    </source>
</evidence>
<dbReference type="Pfam" id="PF11258">
    <property type="entry name" value="DUF3048"/>
    <property type="match status" value="1"/>
</dbReference>
<dbReference type="InterPro" id="IPR035328">
    <property type="entry name" value="DUF3048_C"/>
</dbReference>
<accession>A0A4P8XJC0</accession>
<keyword evidence="6" id="KW-1185">Reference proteome</keyword>
<evidence type="ECO:0000259" key="4">
    <source>
        <dbReference type="Pfam" id="PF17479"/>
    </source>
</evidence>
<dbReference type="InterPro" id="IPR021416">
    <property type="entry name" value="DUF3048_N"/>
</dbReference>
<dbReference type="PROSITE" id="PS51257">
    <property type="entry name" value="PROKAR_LIPOPROTEIN"/>
    <property type="match status" value="1"/>
</dbReference>
<protein>
    <recommendedName>
        <fullName evidence="7">Lipoprotein YerB</fullName>
    </recommendedName>
</protein>
<name>A0A4P8XJC0_9BACL</name>
<keyword evidence="2" id="KW-0732">Signal</keyword>
<feature type="domain" description="DUF3048" evidence="3">
    <location>
        <begin position="69"/>
        <end position="208"/>
    </location>
</feature>
<proteinExistence type="predicted"/>
<dbReference type="InterPro" id="IPR023158">
    <property type="entry name" value="YerB-like_sf"/>
</dbReference>
<evidence type="ECO:0000256" key="1">
    <source>
        <dbReference type="SAM" id="MobiDB-lite"/>
    </source>
</evidence>
<dbReference type="KEGG" id="palo:E6C60_0730"/>
<dbReference type="Proteomes" id="UP000300879">
    <property type="component" value="Chromosome"/>
</dbReference>
<dbReference type="RefSeq" id="WP_138224584.1">
    <property type="nucleotide sequence ID" value="NZ_CP040396.1"/>
</dbReference>
<feature type="chain" id="PRO_5020605058" description="Lipoprotein YerB" evidence="2">
    <location>
        <begin position="31"/>
        <end position="367"/>
    </location>
</feature>
<reference evidence="5 6" key="1">
    <citation type="submission" date="2019-05" db="EMBL/GenBank/DDBJ databases">
        <authorList>
            <person name="Chen C."/>
        </authorList>
    </citation>
    <scope>NUCLEOTIDE SEQUENCE [LARGE SCALE GENOMIC DNA]</scope>
    <source>
        <strain evidence="5 6">HB172198</strain>
    </source>
</reference>
<evidence type="ECO:0000313" key="6">
    <source>
        <dbReference type="Proteomes" id="UP000300879"/>
    </source>
</evidence>
<evidence type="ECO:0000313" key="5">
    <source>
        <dbReference type="EMBL" id="QCT01451.1"/>
    </source>
</evidence>